<feature type="non-terminal residue" evidence="1">
    <location>
        <position position="101"/>
    </location>
</feature>
<evidence type="ECO:0000313" key="1">
    <source>
        <dbReference type="EMBL" id="KAF4716505.1"/>
    </source>
</evidence>
<keyword evidence="2" id="KW-1185">Reference proteome</keyword>
<dbReference type="Proteomes" id="UP000553632">
    <property type="component" value="Unassembled WGS sequence"/>
</dbReference>
<organism evidence="1 2">
    <name type="scientific">Perkinsus olseni</name>
    <name type="common">Perkinsus atlanticus</name>
    <dbReference type="NCBI Taxonomy" id="32597"/>
    <lineage>
        <taxon>Eukaryota</taxon>
        <taxon>Sar</taxon>
        <taxon>Alveolata</taxon>
        <taxon>Perkinsozoa</taxon>
        <taxon>Perkinsea</taxon>
        <taxon>Perkinsida</taxon>
        <taxon>Perkinsidae</taxon>
        <taxon>Perkinsus</taxon>
    </lineage>
</organism>
<feature type="non-terminal residue" evidence="1">
    <location>
        <position position="1"/>
    </location>
</feature>
<sequence length="101" mass="10829">LAAVRAEVNEVEEEMTARIGAACRQVAPAHQRELPGVSSTPALLIMKVCSDTDVATTVNARMLCILSGVFAFIIRGGEPHYFLISDNDGIMEIGPEDECVP</sequence>
<dbReference type="AlphaFoldDB" id="A0A7J6R746"/>
<protein>
    <submittedName>
        <fullName evidence="1">Uncharacterized protein</fullName>
    </submittedName>
</protein>
<accession>A0A7J6R746</accession>
<reference evidence="1 2" key="1">
    <citation type="submission" date="2020-04" db="EMBL/GenBank/DDBJ databases">
        <title>Perkinsus olseni comparative genomics.</title>
        <authorList>
            <person name="Bogema D.R."/>
        </authorList>
    </citation>
    <scope>NUCLEOTIDE SEQUENCE [LARGE SCALE GENOMIC DNA]</scope>
    <source>
        <strain evidence="1 2">ATCC PRA-207</strain>
    </source>
</reference>
<dbReference type="EMBL" id="JABANO010027653">
    <property type="protein sequence ID" value="KAF4716505.1"/>
    <property type="molecule type" value="Genomic_DNA"/>
</dbReference>
<gene>
    <name evidence="1" type="ORF">FOZ63_006043</name>
</gene>
<comment type="caution">
    <text evidence="1">The sequence shown here is derived from an EMBL/GenBank/DDBJ whole genome shotgun (WGS) entry which is preliminary data.</text>
</comment>
<name>A0A7J6R746_PEROL</name>
<evidence type="ECO:0000313" key="2">
    <source>
        <dbReference type="Proteomes" id="UP000553632"/>
    </source>
</evidence>
<proteinExistence type="predicted"/>